<proteinExistence type="predicted"/>
<organism evidence="1 2">
    <name type="scientific">Halorubrum tailed virus 28</name>
    <dbReference type="NCBI Taxonomy" id="2878009"/>
    <lineage>
        <taxon>Viruses</taxon>
        <taxon>Duplodnaviria</taxon>
        <taxon>Heunggongvirae</taxon>
        <taxon>Uroviricota</taxon>
        <taxon>Caudoviricetes</taxon>
        <taxon>Suolaviridae</taxon>
        <taxon>Pormufvirus</taxon>
        <taxon>Pormufvirus salinum</taxon>
        <taxon>Pormufvirus HRTV28</taxon>
    </lineage>
</organism>
<dbReference type="EMBL" id="MZ334528">
    <property type="protein sequence ID" value="UBF23446.1"/>
    <property type="molecule type" value="Genomic_DNA"/>
</dbReference>
<protein>
    <submittedName>
        <fullName evidence="1">Uncharacterized protein</fullName>
    </submittedName>
</protein>
<accession>A0AAE8XZM3</accession>
<dbReference type="Proteomes" id="UP000827176">
    <property type="component" value="Segment"/>
</dbReference>
<sequence length="49" mass="5357">MSGRKHQTVGDLINALSEYDEDTPIAVDHEGVLIENVQIAEDGDTVVVY</sequence>
<evidence type="ECO:0000313" key="1">
    <source>
        <dbReference type="EMBL" id="UBF23446.1"/>
    </source>
</evidence>
<reference evidence="1" key="1">
    <citation type="submission" date="2021-05" db="EMBL/GenBank/DDBJ databases">
        <title>Diversity, taxonomy and evolution of archaeal viruses of the class Caudoviricetes.</title>
        <authorList>
            <person name="Liu Y."/>
            <person name="Demina T.A."/>
            <person name="Roux S."/>
            <person name="Aiewsakun P."/>
            <person name="Kazlauskas D."/>
            <person name="Simmonds P."/>
            <person name="Prangishvili D."/>
            <person name="Oksanen H.M."/>
            <person name="Krupovic M."/>
        </authorList>
    </citation>
    <scope>NUCLEOTIDE SEQUENCE</scope>
    <source>
        <strain evidence="1">HRTV-28/28</strain>
    </source>
</reference>
<evidence type="ECO:0000313" key="2">
    <source>
        <dbReference type="Proteomes" id="UP000827176"/>
    </source>
</evidence>
<keyword evidence="2" id="KW-1185">Reference proteome</keyword>
<name>A0AAE8XZM3_9CAUD</name>
<gene>
    <name evidence="1" type="ORF">HRTV-28_gp8</name>
</gene>